<organism evidence="1 2">
    <name type="scientific">Colletotrichum scovillei</name>
    <dbReference type="NCBI Taxonomy" id="1209932"/>
    <lineage>
        <taxon>Eukaryota</taxon>
        <taxon>Fungi</taxon>
        <taxon>Dikarya</taxon>
        <taxon>Ascomycota</taxon>
        <taxon>Pezizomycotina</taxon>
        <taxon>Sordariomycetes</taxon>
        <taxon>Hypocreomycetidae</taxon>
        <taxon>Glomerellales</taxon>
        <taxon>Glomerellaceae</taxon>
        <taxon>Colletotrichum</taxon>
        <taxon>Colletotrichum acutatum species complex</taxon>
    </lineage>
</organism>
<comment type="caution">
    <text evidence="1">The sequence shown here is derived from an EMBL/GenBank/DDBJ whole genome shotgun (WGS) entry which is preliminary data.</text>
</comment>
<evidence type="ECO:0000313" key="2">
    <source>
        <dbReference type="Proteomes" id="UP000699042"/>
    </source>
</evidence>
<sequence>MSIGMSLGMQRRALRFKDSIWVCLCRNR</sequence>
<keyword evidence="2" id="KW-1185">Reference proteome</keyword>
<proteinExistence type="predicted"/>
<reference evidence="1" key="1">
    <citation type="submission" date="2021-05" db="EMBL/GenBank/DDBJ databases">
        <title>Comparative genomics of three Colletotrichum scovillei strains and genetic complementation revealed genes involved fungal growth and virulence on chili pepper.</title>
        <authorList>
            <person name="Hsieh D.-K."/>
            <person name="Chuang S.-C."/>
            <person name="Chen C.-Y."/>
            <person name="Chao Y.-T."/>
            <person name="Lu M.-Y.J."/>
            <person name="Lee M.-H."/>
            <person name="Shih M.-C."/>
        </authorList>
    </citation>
    <scope>NUCLEOTIDE SEQUENCE</scope>
    <source>
        <strain evidence="1">Coll-153</strain>
    </source>
</reference>
<accession>A0A9P7UJ19</accession>
<gene>
    <name evidence="1" type="ORF">JMJ77_006284</name>
</gene>
<protein>
    <submittedName>
        <fullName evidence="1">Uncharacterized protein</fullName>
    </submittedName>
</protein>
<name>A0A9P7UJ19_9PEZI</name>
<dbReference type="Proteomes" id="UP000699042">
    <property type="component" value="Unassembled WGS sequence"/>
</dbReference>
<dbReference type="EMBL" id="JAESDN010000001">
    <property type="protein sequence ID" value="KAG7058915.1"/>
    <property type="molecule type" value="Genomic_DNA"/>
</dbReference>
<evidence type="ECO:0000313" key="1">
    <source>
        <dbReference type="EMBL" id="KAG7058915.1"/>
    </source>
</evidence>
<dbReference type="AlphaFoldDB" id="A0A9P7UJ19"/>